<evidence type="ECO:0000256" key="1">
    <source>
        <dbReference type="SAM" id="Phobius"/>
    </source>
</evidence>
<accession>A0AAU9MX83</accession>
<evidence type="ECO:0008006" key="4">
    <source>
        <dbReference type="Google" id="ProtNLM"/>
    </source>
</evidence>
<keyword evidence="1" id="KW-0472">Membrane</keyword>
<gene>
    <name evidence="2" type="ORF">LVIROSA_LOCUS16130</name>
</gene>
<keyword evidence="1" id="KW-1133">Transmembrane helix</keyword>
<comment type="caution">
    <text evidence="2">The sequence shown here is derived from an EMBL/GenBank/DDBJ whole genome shotgun (WGS) entry which is preliminary data.</text>
</comment>
<sequence length="219" mass="24708">MAGYFTVLLLSRNRPTIYLDNFNIVSLRNTSSSSTNTAIYLELRIQNENSWIGIYYEDPLNLTITYLQSTISTGSNVIIERSTIKGFYQGNGEVKHIQASVVIQDLFSSTERPRRLGETNVIMYGPSKMIDFVVDLEADIKFKSIENKRSHLTMQSTVEVSDNTGTSVLKTIQMKYTSGSNKWGVWRWVLAVPLVTLIQGLLSLAFLLAFLFLAFVSLL</sequence>
<organism evidence="2 3">
    <name type="scientific">Lactuca virosa</name>
    <dbReference type="NCBI Taxonomy" id="75947"/>
    <lineage>
        <taxon>Eukaryota</taxon>
        <taxon>Viridiplantae</taxon>
        <taxon>Streptophyta</taxon>
        <taxon>Embryophyta</taxon>
        <taxon>Tracheophyta</taxon>
        <taxon>Spermatophyta</taxon>
        <taxon>Magnoliopsida</taxon>
        <taxon>eudicotyledons</taxon>
        <taxon>Gunneridae</taxon>
        <taxon>Pentapetalae</taxon>
        <taxon>asterids</taxon>
        <taxon>campanulids</taxon>
        <taxon>Asterales</taxon>
        <taxon>Asteraceae</taxon>
        <taxon>Cichorioideae</taxon>
        <taxon>Cichorieae</taxon>
        <taxon>Lactucinae</taxon>
        <taxon>Lactuca</taxon>
    </lineage>
</organism>
<evidence type="ECO:0000313" key="2">
    <source>
        <dbReference type="EMBL" id="CAH1429258.1"/>
    </source>
</evidence>
<name>A0AAU9MX83_9ASTR</name>
<evidence type="ECO:0000313" key="3">
    <source>
        <dbReference type="Proteomes" id="UP001157418"/>
    </source>
</evidence>
<protein>
    <recommendedName>
        <fullName evidence="4">Late embryogenesis abundant protein LEA-2 subgroup domain-containing protein</fullName>
    </recommendedName>
</protein>
<keyword evidence="3" id="KW-1185">Reference proteome</keyword>
<dbReference type="Proteomes" id="UP001157418">
    <property type="component" value="Unassembled WGS sequence"/>
</dbReference>
<keyword evidence="1" id="KW-0812">Transmembrane</keyword>
<reference evidence="2 3" key="1">
    <citation type="submission" date="2022-01" db="EMBL/GenBank/DDBJ databases">
        <authorList>
            <person name="Xiong W."/>
            <person name="Schranz E."/>
        </authorList>
    </citation>
    <scope>NUCLEOTIDE SEQUENCE [LARGE SCALE GENOMIC DNA]</scope>
</reference>
<dbReference type="AlphaFoldDB" id="A0AAU9MX83"/>
<dbReference type="EMBL" id="CAKMRJ010002611">
    <property type="protein sequence ID" value="CAH1429258.1"/>
    <property type="molecule type" value="Genomic_DNA"/>
</dbReference>
<feature type="transmembrane region" description="Helical" evidence="1">
    <location>
        <begin position="188"/>
        <end position="216"/>
    </location>
</feature>
<proteinExistence type="predicted"/>